<feature type="chain" id="PRO_5015477861" evidence="1">
    <location>
        <begin position="23"/>
        <end position="190"/>
    </location>
</feature>
<evidence type="ECO:0000256" key="1">
    <source>
        <dbReference type="SAM" id="SignalP"/>
    </source>
</evidence>
<name>A0A2S2N9K0_SCHGA</name>
<dbReference type="EMBL" id="GGMR01001274">
    <property type="protein sequence ID" value="MBY13893.1"/>
    <property type="molecule type" value="Transcribed_RNA"/>
</dbReference>
<dbReference type="AlphaFoldDB" id="A0A2S2N9K0"/>
<gene>
    <name evidence="2" type="ORF">g.4456</name>
</gene>
<organism evidence="2">
    <name type="scientific">Schizaphis graminum</name>
    <name type="common">Green bug aphid</name>
    <dbReference type="NCBI Taxonomy" id="13262"/>
    <lineage>
        <taxon>Eukaryota</taxon>
        <taxon>Metazoa</taxon>
        <taxon>Ecdysozoa</taxon>
        <taxon>Arthropoda</taxon>
        <taxon>Hexapoda</taxon>
        <taxon>Insecta</taxon>
        <taxon>Pterygota</taxon>
        <taxon>Neoptera</taxon>
        <taxon>Paraneoptera</taxon>
        <taxon>Hemiptera</taxon>
        <taxon>Sternorrhyncha</taxon>
        <taxon>Aphidomorpha</taxon>
        <taxon>Aphidoidea</taxon>
        <taxon>Aphididae</taxon>
        <taxon>Aphidini</taxon>
        <taxon>Schizaphis</taxon>
    </lineage>
</organism>
<sequence length="190" mass="21663">MAFLNIIILYITLFVVATLVTAQDNNIPIEVAENQWIVDAQNSIKNSLSKIESYGVENEIIKTITNEAFDAFTKFVENDLSKIIKQVDDIKSEKIWILKSQLTNWLDALQRLNKVSDVTEKTPEKAIAKFYITIDYILNEVVGFDQNYNDDSIESDKIFNELKLLLKNSVTKLIEYASSVEDQVSGISKM</sequence>
<feature type="signal peptide" evidence="1">
    <location>
        <begin position="1"/>
        <end position="22"/>
    </location>
</feature>
<keyword evidence="1" id="KW-0732">Signal</keyword>
<protein>
    <submittedName>
        <fullName evidence="2">Uncharacterized protein</fullName>
    </submittedName>
</protein>
<evidence type="ECO:0000313" key="2">
    <source>
        <dbReference type="EMBL" id="MBY13893.1"/>
    </source>
</evidence>
<reference evidence="2" key="1">
    <citation type="submission" date="2018-04" db="EMBL/GenBank/DDBJ databases">
        <title>Transcriptome of Schizaphis graminum biotype I.</title>
        <authorList>
            <person name="Scully E.D."/>
            <person name="Geib S.M."/>
            <person name="Palmer N.A."/>
            <person name="Koch K."/>
            <person name="Bradshaw J."/>
            <person name="Heng-Moss T."/>
            <person name="Sarath G."/>
        </authorList>
    </citation>
    <scope>NUCLEOTIDE SEQUENCE</scope>
</reference>
<proteinExistence type="predicted"/>
<accession>A0A2S2N9K0</accession>